<evidence type="ECO:0000313" key="3">
    <source>
        <dbReference type="Proteomes" id="UP001338125"/>
    </source>
</evidence>
<dbReference type="EMBL" id="JAVFKD010000016">
    <property type="protein sequence ID" value="KAK5987758.1"/>
    <property type="molecule type" value="Genomic_DNA"/>
</dbReference>
<sequence>MSLLNGLLHITNFRSPLLRAIVPCVAAAFAIQGAVAVPSIIAQSERFFDVSGSVTYLAVGALSLFLPALRARAATAAEGATNLPALPSLLDAFKGNGVGDAALNWRQVALTGLVMLWATRLGTYLFHRILKTGEDSRFEKIRSKPARFTRPFIFQAIWVSLQLMPVLALNAVAPSILASALPQLAATDALGLAVWFSGFTFEVVADVQRSKWKTEQKLKLHDEEFMASGLFSKCRFPHYFGEITLWTGVATTAASVLARKPIQQALGYSGGPLGILATTALSFVSPAFVTLLLTKVSGVPLSDRKYDRLYGDRKEYQEWKKNTPTLIPKLW</sequence>
<dbReference type="PANTHER" id="PTHR32251:SF17">
    <property type="entry name" value="STEROID 5-ALPHA REDUCTASE C-TERMINAL DOMAIN-CONTAINING PROTEIN"/>
    <property type="match status" value="1"/>
</dbReference>
<accession>A0ABR0S6G7</accession>
<feature type="transmembrane region" description="Helical" evidence="1">
    <location>
        <begin position="151"/>
        <end position="177"/>
    </location>
</feature>
<keyword evidence="1" id="KW-0472">Membrane</keyword>
<dbReference type="PANTHER" id="PTHR32251">
    <property type="entry name" value="3-OXO-5-ALPHA-STEROID 4-DEHYDROGENASE"/>
    <property type="match status" value="1"/>
</dbReference>
<dbReference type="InterPro" id="IPR010721">
    <property type="entry name" value="UstE-like"/>
</dbReference>
<feature type="transmembrane region" description="Helical" evidence="1">
    <location>
        <begin position="108"/>
        <end position="130"/>
    </location>
</feature>
<keyword evidence="3" id="KW-1185">Reference proteome</keyword>
<keyword evidence="1" id="KW-1133">Transmembrane helix</keyword>
<gene>
    <name evidence="2" type="ORF">PT974_11891</name>
</gene>
<dbReference type="PROSITE" id="PS50244">
    <property type="entry name" value="S5A_REDUCTASE"/>
    <property type="match status" value="1"/>
</dbReference>
<dbReference type="Pfam" id="PF06966">
    <property type="entry name" value="DUF1295"/>
    <property type="match status" value="2"/>
</dbReference>
<proteinExistence type="predicted"/>
<evidence type="ECO:0000256" key="1">
    <source>
        <dbReference type="SAM" id="Phobius"/>
    </source>
</evidence>
<feature type="transmembrane region" description="Helical" evidence="1">
    <location>
        <begin position="239"/>
        <end position="258"/>
    </location>
</feature>
<feature type="transmembrane region" description="Helical" evidence="1">
    <location>
        <begin position="54"/>
        <end position="73"/>
    </location>
</feature>
<organism evidence="2 3">
    <name type="scientific">Cladobotryum mycophilum</name>
    <dbReference type="NCBI Taxonomy" id="491253"/>
    <lineage>
        <taxon>Eukaryota</taxon>
        <taxon>Fungi</taxon>
        <taxon>Dikarya</taxon>
        <taxon>Ascomycota</taxon>
        <taxon>Pezizomycotina</taxon>
        <taxon>Sordariomycetes</taxon>
        <taxon>Hypocreomycetidae</taxon>
        <taxon>Hypocreales</taxon>
        <taxon>Hypocreaceae</taxon>
        <taxon>Cladobotryum</taxon>
    </lineage>
</organism>
<reference evidence="2 3" key="1">
    <citation type="submission" date="2024-01" db="EMBL/GenBank/DDBJ databases">
        <title>Complete genome of Cladobotryum mycophilum ATHUM6906.</title>
        <authorList>
            <person name="Christinaki A.C."/>
            <person name="Myridakis A.I."/>
            <person name="Kouvelis V.N."/>
        </authorList>
    </citation>
    <scope>NUCLEOTIDE SEQUENCE [LARGE SCALE GENOMIC DNA]</scope>
    <source>
        <strain evidence="2 3">ATHUM6906</strain>
    </source>
</reference>
<evidence type="ECO:0008006" key="4">
    <source>
        <dbReference type="Google" id="ProtNLM"/>
    </source>
</evidence>
<keyword evidence="1" id="KW-0812">Transmembrane</keyword>
<feature type="transmembrane region" description="Helical" evidence="1">
    <location>
        <begin position="270"/>
        <end position="294"/>
    </location>
</feature>
<feature type="transmembrane region" description="Helical" evidence="1">
    <location>
        <begin position="189"/>
        <end position="207"/>
    </location>
</feature>
<dbReference type="Gene3D" id="1.20.120.1630">
    <property type="match status" value="1"/>
</dbReference>
<name>A0ABR0S6G7_9HYPO</name>
<comment type="caution">
    <text evidence="2">The sequence shown here is derived from an EMBL/GenBank/DDBJ whole genome shotgun (WGS) entry which is preliminary data.</text>
</comment>
<evidence type="ECO:0000313" key="2">
    <source>
        <dbReference type="EMBL" id="KAK5987758.1"/>
    </source>
</evidence>
<dbReference type="Proteomes" id="UP001338125">
    <property type="component" value="Unassembled WGS sequence"/>
</dbReference>
<protein>
    <recommendedName>
        <fullName evidence="4">Steroid 5-alpha reductase C-terminal domain-containing protein</fullName>
    </recommendedName>
</protein>
<feature type="transmembrane region" description="Helical" evidence="1">
    <location>
        <begin position="20"/>
        <end position="42"/>
    </location>
</feature>